<feature type="compositionally biased region" description="Polar residues" evidence="1">
    <location>
        <begin position="78"/>
        <end position="90"/>
    </location>
</feature>
<proteinExistence type="predicted"/>
<evidence type="ECO:0000256" key="1">
    <source>
        <dbReference type="SAM" id="MobiDB-lite"/>
    </source>
</evidence>
<evidence type="ECO:0000313" key="2">
    <source>
        <dbReference type="EMBL" id="KAD7477812.1"/>
    </source>
</evidence>
<organism evidence="2 3">
    <name type="scientific">Mikania micrantha</name>
    <name type="common">bitter vine</name>
    <dbReference type="NCBI Taxonomy" id="192012"/>
    <lineage>
        <taxon>Eukaryota</taxon>
        <taxon>Viridiplantae</taxon>
        <taxon>Streptophyta</taxon>
        <taxon>Embryophyta</taxon>
        <taxon>Tracheophyta</taxon>
        <taxon>Spermatophyta</taxon>
        <taxon>Magnoliopsida</taxon>
        <taxon>eudicotyledons</taxon>
        <taxon>Gunneridae</taxon>
        <taxon>Pentapetalae</taxon>
        <taxon>asterids</taxon>
        <taxon>campanulids</taxon>
        <taxon>Asterales</taxon>
        <taxon>Asteraceae</taxon>
        <taxon>Asteroideae</taxon>
        <taxon>Heliantheae alliance</taxon>
        <taxon>Eupatorieae</taxon>
        <taxon>Mikania</taxon>
    </lineage>
</organism>
<keyword evidence="3" id="KW-1185">Reference proteome</keyword>
<dbReference type="Proteomes" id="UP000326396">
    <property type="component" value="Linkage Group LG1"/>
</dbReference>
<name>A0A5N6PZW7_9ASTR</name>
<sequence length="175" mass="19223">MVTDSFKPPDHTTLQSDRSSSLFSDFDPYEQLDSIPDYSADSVVGQDVKGVACNVSFSSFCYSNGHGPVYNDGLLGAGQSQPNTSVNSCPSEKGYKSRGEGFQTNRYLKAGMPLLPKHGHANSSDRGANSLSQTEWEDRRKIWCTRLPHAWVGYKECRANLSIKYASLPCISTRG</sequence>
<dbReference type="EMBL" id="SZYD01000001">
    <property type="protein sequence ID" value="KAD7477812.1"/>
    <property type="molecule type" value="Genomic_DNA"/>
</dbReference>
<gene>
    <name evidence="2" type="ORF">E3N88_00948</name>
</gene>
<accession>A0A5N6PZW7</accession>
<evidence type="ECO:0000313" key="3">
    <source>
        <dbReference type="Proteomes" id="UP000326396"/>
    </source>
</evidence>
<protein>
    <submittedName>
        <fullName evidence="2">Uncharacterized protein</fullName>
    </submittedName>
</protein>
<comment type="caution">
    <text evidence="2">The sequence shown here is derived from an EMBL/GenBank/DDBJ whole genome shotgun (WGS) entry which is preliminary data.</text>
</comment>
<feature type="compositionally biased region" description="Low complexity" evidence="1">
    <location>
        <begin position="16"/>
        <end position="25"/>
    </location>
</feature>
<feature type="region of interest" description="Disordered" evidence="1">
    <location>
        <begin position="1"/>
        <end position="25"/>
    </location>
</feature>
<reference evidence="2 3" key="1">
    <citation type="submission" date="2019-05" db="EMBL/GenBank/DDBJ databases">
        <title>Mikania micrantha, genome provides insights into the molecular mechanism of rapid growth.</title>
        <authorList>
            <person name="Liu B."/>
        </authorList>
    </citation>
    <scope>NUCLEOTIDE SEQUENCE [LARGE SCALE GENOMIC DNA]</scope>
    <source>
        <strain evidence="2">NLD-2019</strain>
        <tissue evidence="2">Leaf</tissue>
    </source>
</reference>
<feature type="region of interest" description="Disordered" evidence="1">
    <location>
        <begin position="76"/>
        <end position="98"/>
    </location>
</feature>
<dbReference type="OrthoDB" id="1911237at2759"/>
<dbReference type="AlphaFoldDB" id="A0A5N6PZW7"/>